<evidence type="ECO:0000313" key="7">
    <source>
        <dbReference type="Proteomes" id="UP000070412"/>
    </source>
</evidence>
<feature type="compositionally biased region" description="Polar residues" evidence="3">
    <location>
        <begin position="356"/>
        <end position="370"/>
    </location>
</feature>
<evidence type="ECO:0000256" key="3">
    <source>
        <dbReference type="SAM" id="MobiDB-lite"/>
    </source>
</evidence>
<dbReference type="Pfam" id="PF09380">
    <property type="entry name" value="FERM_C"/>
    <property type="match status" value="1"/>
</dbReference>
<dbReference type="SUPFAM" id="SSF50729">
    <property type="entry name" value="PH domain-like"/>
    <property type="match status" value="1"/>
</dbReference>
<dbReference type="Pfam" id="PF09379">
    <property type="entry name" value="FERM_N"/>
    <property type="match status" value="1"/>
</dbReference>
<feature type="compositionally biased region" description="Polar residues" evidence="3">
    <location>
        <begin position="308"/>
        <end position="321"/>
    </location>
</feature>
<dbReference type="SMART" id="SM00295">
    <property type="entry name" value="B41"/>
    <property type="match status" value="1"/>
</dbReference>
<feature type="region of interest" description="Disordered" evidence="3">
    <location>
        <begin position="823"/>
        <end position="862"/>
    </location>
</feature>
<feature type="compositionally biased region" description="Polar residues" evidence="3">
    <location>
        <begin position="829"/>
        <end position="849"/>
    </location>
</feature>
<evidence type="ECO:0000313" key="5">
    <source>
        <dbReference type="EMBL" id="KAF7492252.1"/>
    </source>
</evidence>
<dbReference type="OrthoDB" id="6235974at2759"/>
<dbReference type="GO" id="GO:0009887">
    <property type="term" value="P:animal organ morphogenesis"/>
    <property type="evidence" value="ECO:0007669"/>
    <property type="project" value="UniProtKB-ARBA"/>
</dbReference>
<dbReference type="GO" id="GO:0071944">
    <property type="term" value="C:cell periphery"/>
    <property type="evidence" value="ECO:0007669"/>
    <property type="project" value="UniProtKB-ARBA"/>
</dbReference>
<dbReference type="EnsemblMetazoa" id="SSS_6815s_mrna">
    <property type="protein sequence ID" value="KAF7492252.1"/>
    <property type="gene ID" value="SSS_6815"/>
</dbReference>
<proteinExistence type="predicted"/>
<dbReference type="SUPFAM" id="SSF47031">
    <property type="entry name" value="Second domain of FERM"/>
    <property type="match status" value="1"/>
</dbReference>
<evidence type="ECO:0000259" key="4">
    <source>
        <dbReference type="PROSITE" id="PS50057"/>
    </source>
</evidence>
<dbReference type="InterPro" id="IPR019748">
    <property type="entry name" value="FERM_central"/>
</dbReference>
<dbReference type="Pfam" id="PF00373">
    <property type="entry name" value="FERM_M"/>
    <property type="match status" value="1"/>
</dbReference>
<protein>
    <submittedName>
        <fullName evidence="5">Band 4.1-like protein 4</fullName>
    </submittedName>
</protein>
<dbReference type="GO" id="GO:0070161">
    <property type="term" value="C:anchoring junction"/>
    <property type="evidence" value="ECO:0007669"/>
    <property type="project" value="UniProtKB-SubCell"/>
</dbReference>
<dbReference type="InterPro" id="IPR018979">
    <property type="entry name" value="FERM_N"/>
</dbReference>
<evidence type="ECO:0000256" key="1">
    <source>
        <dbReference type="ARBA" id="ARBA00004282"/>
    </source>
</evidence>
<feature type="compositionally biased region" description="Low complexity" evidence="3">
    <location>
        <begin position="475"/>
        <end position="486"/>
    </location>
</feature>
<dbReference type="EMBL" id="WVUK01000056">
    <property type="protein sequence ID" value="KAF7492252.1"/>
    <property type="molecule type" value="Genomic_DNA"/>
</dbReference>
<dbReference type="PANTHER" id="PTHR23280:SF4">
    <property type="entry name" value="BAND 4.1-LIKE PROTEIN 4A"/>
    <property type="match status" value="1"/>
</dbReference>
<feature type="compositionally biased region" description="Polar residues" evidence="3">
    <location>
        <begin position="340"/>
        <end position="349"/>
    </location>
</feature>
<dbReference type="PANTHER" id="PTHR23280">
    <property type="entry name" value="4.1 G PROTEIN"/>
    <property type="match status" value="1"/>
</dbReference>
<dbReference type="CDD" id="cd14473">
    <property type="entry name" value="FERM_B-lobe"/>
    <property type="match status" value="1"/>
</dbReference>
<keyword evidence="7" id="KW-1185">Reference proteome</keyword>
<dbReference type="Gene3D" id="2.30.29.30">
    <property type="entry name" value="Pleckstrin-homology domain (PH domain)/Phosphotyrosine-binding domain (PTB)"/>
    <property type="match status" value="1"/>
</dbReference>
<name>A0A834VCA2_SARSC</name>
<dbReference type="Gene3D" id="3.10.20.90">
    <property type="entry name" value="Phosphatidylinositol 3-kinase Catalytic Subunit, Chain A, domain 1"/>
    <property type="match status" value="1"/>
</dbReference>
<feature type="region of interest" description="Disordered" evidence="3">
    <location>
        <begin position="525"/>
        <end position="547"/>
    </location>
</feature>
<keyword evidence="2" id="KW-0965">Cell junction</keyword>
<dbReference type="SUPFAM" id="SSF54236">
    <property type="entry name" value="Ubiquitin-like"/>
    <property type="match status" value="1"/>
</dbReference>
<dbReference type="InterPro" id="IPR000299">
    <property type="entry name" value="FERM_domain"/>
</dbReference>
<dbReference type="GO" id="GO:0031032">
    <property type="term" value="P:actomyosin structure organization"/>
    <property type="evidence" value="ECO:0007669"/>
    <property type="project" value="TreeGrafter"/>
</dbReference>
<reference evidence="7" key="1">
    <citation type="journal article" date="2020" name="PLoS Negl. Trop. Dis.">
        <title>High-quality nuclear genome for Sarcoptes scabiei-A critical resource for a neglected parasite.</title>
        <authorList>
            <person name="Korhonen P.K."/>
            <person name="Gasser R.B."/>
            <person name="Ma G."/>
            <person name="Wang T."/>
            <person name="Stroehlein A.J."/>
            <person name="Young N.D."/>
            <person name="Ang C.S."/>
            <person name="Fernando D.D."/>
            <person name="Lu H.C."/>
            <person name="Taylor S."/>
            <person name="Reynolds S.L."/>
            <person name="Mofiz E."/>
            <person name="Najaraj S.H."/>
            <person name="Gowda H."/>
            <person name="Madugundu A."/>
            <person name="Renuse S."/>
            <person name="Holt D."/>
            <person name="Pandey A."/>
            <person name="Papenfuss A.T."/>
            <person name="Fischer K."/>
        </authorList>
    </citation>
    <scope>NUCLEOTIDE SEQUENCE [LARGE SCALE GENOMIC DNA]</scope>
</reference>
<sequence>MNCCFGSVSIKVYRCKIILLDDTELIQEIKDTYTGQDILDIVFKHLDLLETAYFGLRFTDSNNYSNWLEPRKNAIHQVKQTEPITLRFGVRFYASDPCKLREECTRYQFFLQIKQDIQQSRLPVTNELAEQLLAYIIQSELGDYDPKSHHFGYVGEFSWVQNCGSNDFENKVCDLHKKLIGQIPAVVEMQFLERIKWLDLYGCELHSVVAEDHNDYCLGLGPHGILVLKNKIKIGYYYWPRIRKVSRKGKYFMIKVIDKNNERKNYGFEMLDRIASKRIQKSCIDHQEFFKLSQDNRNLNPTISQYHKQSSLTNNHQNNLNDPLRPNPSLVRVSSKRIKSASQQKQFPESTIFGESLQNPPVNLGRYNSTPSLSQIDQYSKFENPSKKSESGLFSKSASASPLSVRSAFVARYDYGRMNYISPMRRHASSSSLRQNNRNHSTKSIDPSKKKLVRKKSNDSNKSSNRLDRKNLIDPNGSPTNSPSSTLIDPRIRKKFFPEPQMVEWAEIVDKRKHLRPTMKVIDDEISDGQRESLSNQHQNQNRRHPQCQNAIVVKNRSNHFGSNDSDSDFDLEHRKFLQKQAKNDGKNVIENRRPPNSMGSNSMINGGVSNFSYLHQHPKSIERIEDGSDIDEKRFRNNLHSYQRRSNGFSVEQRSQNFPMIADQTNGLTGLSKSMNFDHHHHHQLLNTNDIDRHNRHSYPHHFAQQHSSYNYSQQQPHLMNGFLDRKNQDKSVVNQSHPFSSRFHTPFQQSQQADGFDDGFSSSSINNNHCNNTRYYYNQRIKSNLNLHHNNYQQQHQQQNHHPSPRVKFVPLHSTAYYSKNEDDHQNSLNSLKIDQSGSSSTKTSFKINKKSHLEMSTEL</sequence>
<dbReference type="InterPro" id="IPR019749">
    <property type="entry name" value="Band_41_domain"/>
</dbReference>
<accession>A0A834VCA2</accession>
<comment type="subcellular location">
    <subcellularLocation>
        <location evidence="1">Cell junction</location>
    </subcellularLocation>
</comment>
<dbReference type="FunFam" id="3.10.20.90:FF:000039">
    <property type="entry name" value="Tyrosine-protein phosphatase non-receptor type"/>
    <property type="match status" value="1"/>
</dbReference>
<dbReference type="FunFam" id="1.20.80.10:FF:000003">
    <property type="entry name" value="Tyrosine-protein phosphatase non-receptor type 4"/>
    <property type="match status" value="1"/>
</dbReference>
<dbReference type="GO" id="GO:0005856">
    <property type="term" value="C:cytoskeleton"/>
    <property type="evidence" value="ECO:0007669"/>
    <property type="project" value="TreeGrafter"/>
</dbReference>
<feature type="compositionally biased region" description="Polar residues" evidence="3">
    <location>
        <begin position="429"/>
        <end position="445"/>
    </location>
</feature>
<dbReference type="Gene3D" id="1.20.80.10">
    <property type="match status" value="1"/>
</dbReference>
<reference evidence="5" key="2">
    <citation type="submission" date="2020-01" db="EMBL/GenBank/DDBJ databases">
        <authorList>
            <person name="Korhonen P.K.K."/>
            <person name="Guangxu M.G."/>
            <person name="Wang T.W."/>
            <person name="Stroehlein A.J.S."/>
            <person name="Young N.D."/>
            <person name="Ang C.-S.A."/>
            <person name="Fernando D.W.F."/>
            <person name="Lu H.L."/>
            <person name="Taylor S.T."/>
            <person name="Ehtesham M.E.M."/>
            <person name="Najaraj S.H.N."/>
            <person name="Harsha G.H.G."/>
            <person name="Madugundu A.M."/>
            <person name="Renuse S.R."/>
            <person name="Holt D.H."/>
            <person name="Pandey A.P."/>
            <person name="Papenfuss A.P."/>
            <person name="Gasser R.B.G."/>
            <person name="Fischer K.F."/>
        </authorList>
    </citation>
    <scope>NUCLEOTIDE SEQUENCE</scope>
    <source>
        <strain evidence="5">SSS_KF_BRIS2020</strain>
    </source>
</reference>
<dbReference type="SMART" id="SM01196">
    <property type="entry name" value="FERM_C"/>
    <property type="match status" value="1"/>
</dbReference>
<reference evidence="6" key="3">
    <citation type="submission" date="2022-06" db="UniProtKB">
        <authorList>
            <consortium name="EnsemblMetazoa"/>
        </authorList>
    </citation>
    <scope>IDENTIFICATION</scope>
</reference>
<evidence type="ECO:0000313" key="6">
    <source>
        <dbReference type="EnsemblMetazoa" id="KAF7492252.1"/>
    </source>
</evidence>
<dbReference type="InterPro" id="IPR029071">
    <property type="entry name" value="Ubiquitin-like_domsf"/>
</dbReference>
<dbReference type="AlphaFoldDB" id="A0A834VCA2"/>
<feature type="domain" description="FERM" evidence="4">
    <location>
        <begin position="13"/>
        <end position="294"/>
    </location>
</feature>
<feature type="region of interest" description="Disordered" evidence="3">
    <location>
        <begin position="308"/>
        <end position="370"/>
    </location>
</feature>
<dbReference type="InterPro" id="IPR011993">
    <property type="entry name" value="PH-like_dom_sf"/>
</dbReference>
<dbReference type="Proteomes" id="UP000070412">
    <property type="component" value="Unassembled WGS sequence"/>
</dbReference>
<dbReference type="InterPro" id="IPR035963">
    <property type="entry name" value="FERM_2"/>
</dbReference>
<evidence type="ECO:0000256" key="2">
    <source>
        <dbReference type="ARBA" id="ARBA00022949"/>
    </source>
</evidence>
<dbReference type="InterPro" id="IPR018980">
    <property type="entry name" value="FERM_PH-like_C"/>
</dbReference>
<dbReference type="InterPro" id="IPR014352">
    <property type="entry name" value="FERM/acyl-CoA-bd_prot_sf"/>
</dbReference>
<organism evidence="5">
    <name type="scientific">Sarcoptes scabiei</name>
    <name type="common">Itch mite</name>
    <name type="synonym">Acarus scabiei</name>
    <dbReference type="NCBI Taxonomy" id="52283"/>
    <lineage>
        <taxon>Eukaryota</taxon>
        <taxon>Metazoa</taxon>
        <taxon>Ecdysozoa</taxon>
        <taxon>Arthropoda</taxon>
        <taxon>Chelicerata</taxon>
        <taxon>Arachnida</taxon>
        <taxon>Acari</taxon>
        <taxon>Acariformes</taxon>
        <taxon>Sarcoptiformes</taxon>
        <taxon>Astigmata</taxon>
        <taxon>Psoroptidia</taxon>
        <taxon>Sarcoptoidea</taxon>
        <taxon>Sarcoptidae</taxon>
        <taxon>Sarcoptinae</taxon>
        <taxon>Sarcoptes</taxon>
    </lineage>
</organism>
<dbReference type="PROSITE" id="PS50057">
    <property type="entry name" value="FERM_3"/>
    <property type="match status" value="1"/>
</dbReference>
<dbReference type="PRINTS" id="PR00935">
    <property type="entry name" value="BAND41"/>
</dbReference>
<dbReference type="GO" id="GO:0048731">
    <property type="term" value="P:system development"/>
    <property type="evidence" value="ECO:0007669"/>
    <property type="project" value="UniProtKB-ARBA"/>
</dbReference>
<feature type="region of interest" description="Disordered" evidence="3">
    <location>
        <begin position="425"/>
        <end position="490"/>
    </location>
</feature>
<gene>
    <name evidence="5" type="ORF">SSS_6815</name>
</gene>